<dbReference type="PROSITE" id="PS50893">
    <property type="entry name" value="ABC_TRANSPORTER_2"/>
    <property type="match status" value="2"/>
</dbReference>
<feature type="transmembrane region" description="Helical" evidence="12">
    <location>
        <begin position="339"/>
        <end position="359"/>
    </location>
</feature>
<dbReference type="FunFam" id="1.20.1560.10:FF:000009">
    <property type="entry name" value="ABC transporter B family member 1"/>
    <property type="match status" value="1"/>
</dbReference>
<dbReference type="EMBL" id="GL883013">
    <property type="protein sequence ID" value="EGG19851.1"/>
    <property type="molecule type" value="Genomic_DNA"/>
</dbReference>
<dbReference type="FunFam" id="3.40.50.300:FF:000251">
    <property type="entry name" value="ABC transporter B family member 19"/>
    <property type="match status" value="1"/>
</dbReference>
<dbReference type="GO" id="GO:0090374">
    <property type="term" value="P:oligopeptide export from mitochondrion"/>
    <property type="evidence" value="ECO:0007669"/>
    <property type="project" value="TreeGrafter"/>
</dbReference>
<evidence type="ECO:0000256" key="9">
    <source>
        <dbReference type="ARBA" id="ARBA00023054"/>
    </source>
</evidence>
<dbReference type="FunFam" id="1.20.1560.10:FF:000018">
    <property type="entry name" value="ATP-binding cassette subfamily B member 11"/>
    <property type="match status" value="1"/>
</dbReference>
<feature type="transmembrane region" description="Helical" evidence="12">
    <location>
        <begin position="915"/>
        <end position="932"/>
    </location>
</feature>
<feature type="compositionally biased region" description="Basic and acidic residues" evidence="11">
    <location>
        <begin position="46"/>
        <end position="57"/>
    </location>
</feature>
<dbReference type="PROSITE" id="PS50929">
    <property type="entry name" value="ABC_TM1F"/>
    <property type="match status" value="2"/>
</dbReference>
<dbReference type="FunFam" id="1.20.1560.10:FF:000163">
    <property type="entry name" value="ABC transporter B family protein"/>
    <property type="match status" value="1"/>
</dbReference>
<dbReference type="SUPFAM" id="SSF90123">
    <property type="entry name" value="ABC transporter transmembrane region"/>
    <property type="match status" value="2"/>
</dbReference>
<dbReference type="InterPro" id="IPR011527">
    <property type="entry name" value="ABC1_TM_dom"/>
</dbReference>
<evidence type="ECO:0000256" key="2">
    <source>
        <dbReference type="ARBA" id="ARBA00007577"/>
    </source>
</evidence>
<feature type="transmembrane region" description="Helical" evidence="12">
    <location>
        <begin position="110"/>
        <end position="134"/>
    </location>
</feature>
<keyword evidence="8 12" id="KW-1133">Transmembrane helix</keyword>
<dbReference type="GO" id="GO:0005886">
    <property type="term" value="C:plasma membrane"/>
    <property type="evidence" value="ECO:0007669"/>
    <property type="project" value="UniProtKB-SubCell"/>
</dbReference>
<proteinExistence type="inferred from homology"/>
<comment type="subcellular location">
    <subcellularLocation>
        <location evidence="1">Cell membrane</location>
        <topology evidence="1">Multi-pass membrane protein</topology>
    </subcellularLocation>
</comment>
<feature type="transmembrane region" description="Helical" evidence="12">
    <location>
        <begin position="379"/>
        <end position="399"/>
    </location>
</feature>
<evidence type="ECO:0000313" key="15">
    <source>
        <dbReference type="EMBL" id="EGG19851.1"/>
    </source>
</evidence>
<dbReference type="SMART" id="SM00382">
    <property type="entry name" value="AAA"/>
    <property type="match status" value="2"/>
</dbReference>
<dbReference type="InterPro" id="IPR036640">
    <property type="entry name" value="ABC1_TM_sf"/>
</dbReference>
<dbReference type="SUPFAM" id="SSF52540">
    <property type="entry name" value="P-loop containing nucleoside triphosphate hydrolases"/>
    <property type="match status" value="2"/>
</dbReference>
<feature type="compositionally biased region" description="Low complexity" evidence="11">
    <location>
        <begin position="14"/>
        <end position="26"/>
    </location>
</feature>
<dbReference type="GO" id="GO:0005524">
    <property type="term" value="F:ATP binding"/>
    <property type="evidence" value="ECO:0007669"/>
    <property type="project" value="UniProtKB-KW"/>
</dbReference>
<dbReference type="Gene3D" id="3.40.50.300">
    <property type="entry name" value="P-loop containing nucleotide triphosphate hydrolases"/>
    <property type="match status" value="2"/>
</dbReference>
<feature type="domain" description="ABC transporter" evidence="13">
    <location>
        <begin position="445"/>
        <end position="681"/>
    </location>
</feature>
<keyword evidence="10 12" id="KW-0472">Membrane</keyword>
<evidence type="ECO:0000256" key="11">
    <source>
        <dbReference type="SAM" id="MobiDB-lite"/>
    </source>
</evidence>
<dbReference type="STRING" id="1054147.F4PX48"/>
<feature type="transmembrane region" description="Helical" evidence="12">
    <location>
        <begin position="767"/>
        <end position="791"/>
    </location>
</feature>
<evidence type="ECO:0000256" key="4">
    <source>
        <dbReference type="ARBA" id="ARBA00022692"/>
    </source>
</evidence>
<evidence type="ECO:0000259" key="14">
    <source>
        <dbReference type="PROSITE" id="PS50929"/>
    </source>
</evidence>
<keyword evidence="7" id="KW-0067">ATP-binding</keyword>
<evidence type="ECO:0000259" key="13">
    <source>
        <dbReference type="PROSITE" id="PS50893"/>
    </source>
</evidence>
<dbReference type="Gene3D" id="1.20.1560.10">
    <property type="entry name" value="ABC transporter type 1, transmembrane domain"/>
    <property type="match status" value="1"/>
</dbReference>
<feature type="domain" description="ABC transmembrane type-1" evidence="14">
    <location>
        <begin position="114"/>
        <end position="411"/>
    </location>
</feature>
<feature type="compositionally biased region" description="Basic residues" evidence="11">
    <location>
        <begin position="729"/>
        <end position="746"/>
    </location>
</feature>
<comment type="similarity">
    <text evidence="2">Belongs to the ABC transporter superfamily. ABCB family. Multidrug resistance exporter (TC 3.A.1.201) subfamily.</text>
</comment>
<dbReference type="KEGG" id="dfa:DFA_06954"/>
<evidence type="ECO:0000256" key="8">
    <source>
        <dbReference type="ARBA" id="ARBA00022989"/>
    </source>
</evidence>
<evidence type="ECO:0000256" key="1">
    <source>
        <dbReference type="ARBA" id="ARBA00004651"/>
    </source>
</evidence>
<feature type="region of interest" description="Disordered" evidence="11">
    <location>
        <begin position="1"/>
        <end position="64"/>
    </location>
</feature>
<dbReference type="Proteomes" id="UP000007797">
    <property type="component" value="Unassembled WGS sequence"/>
</dbReference>
<keyword evidence="6" id="KW-0547">Nucleotide-binding</keyword>
<feature type="compositionally biased region" description="Basic and acidic residues" evidence="11">
    <location>
        <begin position="686"/>
        <end position="708"/>
    </location>
</feature>
<dbReference type="RefSeq" id="XP_004358197.1">
    <property type="nucleotide sequence ID" value="XM_004358140.1"/>
</dbReference>
<evidence type="ECO:0000256" key="3">
    <source>
        <dbReference type="ARBA" id="ARBA00022448"/>
    </source>
</evidence>
<sequence length="1362" mass="148346">MEGEGEGVPLQDLNNNNNNNQNNQNQNGGGEGSLSPILTPGVEGGGEIKIDPRDRSDSLVFSETGTQYTDFNTKKDDKDGKDKDDKDKKEEVGPMVGFFQLFRFAEPLDMLFMIIGSISAVGAGVAMPALSIVLGQVMDAFAPSKFLDESYSLYDDVSKISVYFLYIAAGMFVLCYAEVAFWTMAGERQSVRCRKLYFRAILSQEIGWYDITKASELSTRIASDTQLFQEAIGEKVGSFLHFTSTFISGFVIGLINGWQLALVILALTPLLAAAGAFMTKMMTDLTKKGQDSYAKAGAVAEEKIGSIRTVVTFSGEERESQRYYDRLAEAMVVGKKKGVMNGIGIGLVFFILFGSYSLAFWYGSKLIADGSWNPVKDHAWTGGDVLTVFFSVIMGAMALGQAAPSVTNFANGRGAAHKIFGVIDRQSKIDPFSKKGIEIAAQGNIDFNNVSFSYPSRPDVKIFNGFNLSIKQGQTVALVGDSGGGKSSAIALLERFYDPEDGQILLDGVDIREINVSSLRLNIGLVSQEPVLFGVSIEDNIRYGNENATMEQIIDASRAANAHDFISALPEGYKTQVGEKGVQMSGGQKQRIAIARAIIKNPKILLLDEATSALDSASEKEVQVALDNVMKGRTVIVIAHRLSTIENSDIIAVVRKGQIIEQGTHDELLAKEGVYTSLVRRQQSGGDKKEQKKSGVKEIEKEEERETSDSASSSSVEGESDENLTAGGKGKRKRRGGKGKGKKGGKKKEEKSKVPIMRIARMNRVEWPYFVTGSVGALINGTIMPIFAIIFSEILKVFQTPDIEDMKRRAALLAMWFVILAIGSGVANFLQIASFTYIGEKLTHRLRHQSFRSIIRQDVGWFDLPENATGILTNDLATEATHVQGMTSQRLGLLLQNLVTTIVGLIIAFVAGWKLTLVILACVPVIGFSAKVEMDFMGGFSKEGKESYGKSSQIATEAISGIRTVAAFNAEEKIYGKFEYALADPIRLSIRKGNVAGVVFGFTQAVMFLVWALGYWYGGKLVNDGEWKAKQSTLDEYCQPGNIFGDRCEEVWDTIEGFGQMQRVFFAIVLSAMGIGNASAFAPDMAKATTATNAIFALIDRVSKIDPFAKSGQPISPADVKGDIKFANVQFAYPSRPNRQIFADFTLDIPAGKKVALVGDSGGGKSTVISLLERFYDPSAGSITLDGIEIKDINLLQLRAVYGLVGQEPFLFSGTILENIRYGKPDATLEEVIDCAKAANAHDFISALPNQYDTQLGDKFTQLSGGQKQRVAIARAIIRNPKILLLDEATSALDTVSEKEVQIALDNVMKGRTVVVIAHRLSTIINADIIAVFKGGRIVEQGSHQELLEMNGYYTKLVSRQL</sequence>
<feature type="region of interest" description="Disordered" evidence="11">
    <location>
        <begin position="680"/>
        <end position="753"/>
    </location>
</feature>
<dbReference type="GO" id="GO:0015421">
    <property type="term" value="F:ABC-type oligopeptide transporter activity"/>
    <property type="evidence" value="ECO:0007669"/>
    <property type="project" value="TreeGrafter"/>
</dbReference>
<dbReference type="PROSITE" id="PS00211">
    <property type="entry name" value="ABC_TRANSPORTER_1"/>
    <property type="match status" value="2"/>
</dbReference>
<feature type="region of interest" description="Disordered" evidence="11">
    <location>
        <begin position="70"/>
        <end position="89"/>
    </location>
</feature>
<feature type="transmembrane region" description="Helical" evidence="12">
    <location>
        <begin position="163"/>
        <end position="185"/>
    </location>
</feature>
<dbReference type="OMA" id="GFGQEEQ"/>
<evidence type="ECO:0000256" key="12">
    <source>
        <dbReference type="SAM" id="Phobius"/>
    </source>
</evidence>
<dbReference type="PANTHER" id="PTHR43394:SF27">
    <property type="entry name" value="ATP-DEPENDENT TRANSLOCASE ABCB1-LIKE"/>
    <property type="match status" value="1"/>
</dbReference>
<feature type="compositionally biased region" description="Basic and acidic residues" evidence="11">
    <location>
        <begin position="72"/>
        <end position="89"/>
    </location>
</feature>
<feature type="transmembrane region" description="Helical" evidence="12">
    <location>
        <begin position="995"/>
        <end position="1017"/>
    </location>
</feature>
<dbReference type="Pfam" id="PF00005">
    <property type="entry name" value="ABC_tran"/>
    <property type="match status" value="2"/>
</dbReference>
<evidence type="ECO:0000256" key="6">
    <source>
        <dbReference type="ARBA" id="ARBA00022741"/>
    </source>
</evidence>
<dbReference type="InterPro" id="IPR003439">
    <property type="entry name" value="ABC_transporter-like_ATP-bd"/>
</dbReference>
<dbReference type="CDD" id="cd18577">
    <property type="entry name" value="ABC_6TM_Pgp_ABCB1_D1_like"/>
    <property type="match status" value="1"/>
</dbReference>
<dbReference type="GeneID" id="14872245"/>
<keyword evidence="5" id="KW-0677">Repeat</keyword>
<dbReference type="Pfam" id="PF00664">
    <property type="entry name" value="ABC_membrane"/>
    <property type="match status" value="2"/>
</dbReference>
<evidence type="ECO:0000256" key="5">
    <source>
        <dbReference type="ARBA" id="ARBA00022737"/>
    </source>
</evidence>
<keyword evidence="9" id="KW-0175">Coiled coil</keyword>
<dbReference type="OrthoDB" id="6500128at2759"/>
<dbReference type="InterPro" id="IPR027417">
    <property type="entry name" value="P-loop_NTPase"/>
</dbReference>
<dbReference type="InterPro" id="IPR039421">
    <property type="entry name" value="Type_1_exporter"/>
</dbReference>
<evidence type="ECO:0000256" key="10">
    <source>
        <dbReference type="ARBA" id="ARBA00023136"/>
    </source>
</evidence>
<dbReference type="CDD" id="cd18578">
    <property type="entry name" value="ABC_6TM_Pgp_ABCB1_D2_like"/>
    <property type="match status" value="1"/>
</dbReference>
<gene>
    <name evidence="15" type="primary">abcB2</name>
    <name evidence="15" type="ORF">DFA_06954</name>
</gene>
<accession>F4PX48</accession>
<feature type="domain" description="ABC transmembrane type-1" evidence="14">
    <location>
        <begin position="771"/>
        <end position="1087"/>
    </location>
</feature>
<organism evidence="15 16">
    <name type="scientific">Cavenderia fasciculata</name>
    <name type="common">Slime mold</name>
    <name type="synonym">Dictyostelium fasciculatum</name>
    <dbReference type="NCBI Taxonomy" id="261658"/>
    <lineage>
        <taxon>Eukaryota</taxon>
        <taxon>Amoebozoa</taxon>
        <taxon>Evosea</taxon>
        <taxon>Eumycetozoa</taxon>
        <taxon>Dictyostelia</taxon>
        <taxon>Acytosteliales</taxon>
        <taxon>Cavenderiaceae</taxon>
        <taxon>Cavenderia</taxon>
    </lineage>
</organism>
<protein>
    <submittedName>
        <fullName evidence="15">ABC transporter B family protein</fullName>
    </submittedName>
</protein>
<keyword evidence="16" id="KW-1185">Reference proteome</keyword>
<keyword evidence="4 12" id="KW-0812">Transmembrane</keyword>
<keyword evidence="3" id="KW-0813">Transport</keyword>
<dbReference type="CDD" id="cd03249">
    <property type="entry name" value="ABC_MTABC3_MDL1_MDL2"/>
    <property type="match status" value="2"/>
</dbReference>
<dbReference type="PANTHER" id="PTHR43394">
    <property type="entry name" value="ATP-DEPENDENT PERMEASE MDL1, MITOCHONDRIAL"/>
    <property type="match status" value="1"/>
</dbReference>
<dbReference type="GO" id="GO:0005743">
    <property type="term" value="C:mitochondrial inner membrane"/>
    <property type="evidence" value="ECO:0007669"/>
    <property type="project" value="TreeGrafter"/>
</dbReference>
<evidence type="ECO:0000313" key="16">
    <source>
        <dbReference type="Proteomes" id="UP000007797"/>
    </source>
</evidence>
<reference evidence="16" key="1">
    <citation type="journal article" date="2011" name="Genome Res.">
        <title>Phylogeny-wide analysis of social amoeba genomes highlights ancient origins for complex intercellular communication.</title>
        <authorList>
            <person name="Heidel A.J."/>
            <person name="Lawal H.M."/>
            <person name="Felder M."/>
            <person name="Schilde C."/>
            <person name="Helps N.R."/>
            <person name="Tunggal B."/>
            <person name="Rivero F."/>
            <person name="John U."/>
            <person name="Schleicher M."/>
            <person name="Eichinger L."/>
            <person name="Platzer M."/>
            <person name="Noegel A.A."/>
            <person name="Schaap P."/>
            <person name="Gloeckner G."/>
        </authorList>
    </citation>
    <scope>NUCLEOTIDE SEQUENCE [LARGE SCALE GENOMIC DNA]</scope>
    <source>
        <strain evidence="16">SH3</strain>
    </source>
</reference>
<dbReference type="InterPro" id="IPR003593">
    <property type="entry name" value="AAA+_ATPase"/>
</dbReference>
<evidence type="ECO:0000256" key="7">
    <source>
        <dbReference type="ARBA" id="ARBA00022840"/>
    </source>
</evidence>
<name>F4PX48_CACFS</name>
<feature type="domain" description="ABC transporter" evidence="13">
    <location>
        <begin position="1124"/>
        <end position="1360"/>
    </location>
</feature>
<feature type="transmembrane region" description="Helical" evidence="12">
    <location>
        <begin position="891"/>
        <end position="909"/>
    </location>
</feature>
<dbReference type="FunFam" id="3.40.50.300:FF:000205">
    <property type="entry name" value="ABC transporter B family member 4"/>
    <property type="match status" value="1"/>
</dbReference>
<feature type="transmembrane region" description="Helical" evidence="12">
    <location>
        <begin position="811"/>
        <end position="838"/>
    </location>
</feature>
<feature type="transmembrane region" description="Helical" evidence="12">
    <location>
        <begin position="261"/>
        <end position="279"/>
    </location>
</feature>
<dbReference type="GO" id="GO:0016887">
    <property type="term" value="F:ATP hydrolysis activity"/>
    <property type="evidence" value="ECO:0007669"/>
    <property type="project" value="InterPro"/>
</dbReference>
<dbReference type="InterPro" id="IPR017871">
    <property type="entry name" value="ABC_transporter-like_CS"/>
</dbReference>